<keyword evidence="2" id="KW-1185">Reference proteome</keyword>
<sequence length="122" mass="13355">MKNLNDRLKLAKMELGKSVIQINPNIIDAVKEKNEQILYFGVKNTDQIPSMIIEKIRSNPNYAWLTIDKASHNGRAIDTDLMNPVTYRAMTGSSSGGPINILKGIIDFAIGTDGGVPSLALQ</sequence>
<name>A0ABU5CEM9_9BACI</name>
<comment type="caution">
    <text evidence="1">The sequence shown here is derived from an EMBL/GenBank/DDBJ whole genome shotgun (WGS) entry which is preliminary data.</text>
</comment>
<evidence type="ECO:0000313" key="1">
    <source>
        <dbReference type="EMBL" id="MDY0404792.1"/>
    </source>
</evidence>
<organism evidence="1 2">
    <name type="scientific">Tigheibacillus jepli</name>
    <dbReference type="NCBI Taxonomy" id="3035914"/>
    <lineage>
        <taxon>Bacteria</taxon>
        <taxon>Bacillati</taxon>
        <taxon>Bacillota</taxon>
        <taxon>Bacilli</taxon>
        <taxon>Bacillales</taxon>
        <taxon>Bacillaceae</taxon>
        <taxon>Tigheibacillus</taxon>
    </lineage>
</organism>
<evidence type="ECO:0000313" key="2">
    <source>
        <dbReference type="Proteomes" id="UP001228376"/>
    </source>
</evidence>
<protein>
    <submittedName>
        <fullName evidence="1">Uncharacterized protein</fullName>
    </submittedName>
</protein>
<accession>A0ABU5CEM9</accession>
<gene>
    <name evidence="1" type="ORF">P5G51_004705</name>
</gene>
<proteinExistence type="predicted"/>
<dbReference type="EMBL" id="JAROCA020000001">
    <property type="protein sequence ID" value="MDY0404792.1"/>
    <property type="molecule type" value="Genomic_DNA"/>
</dbReference>
<dbReference type="RefSeq" id="WP_320384323.1">
    <property type="nucleotide sequence ID" value="NZ_JAROCA020000001.1"/>
</dbReference>
<reference evidence="1 2" key="1">
    <citation type="submission" date="2023-10" db="EMBL/GenBank/DDBJ databases">
        <title>179-bfca-hs.</title>
        <authorList>
            <person name="Miliotis G."/>
            <person name="Sengupta P."/>
            <person name="Hameed A."/>
            <person name="Chuvochina M."/>
            <person name="Mcdonagh F."/>
            <person name="Simpson A.C."/>
            <person name="Singh N.K."/>
            <person name="Rekha P.D."/>
            <person name="Raman K."/>
            <person name="Hugenholtz P."/>
            <person name="Venkateswaran K."/>
        </authorList>
    </citation>
    <scope>NUCLEOTIDE SEQUENCE [LARGE SCALE GENOMIC DNA]</scope>
    <source>
        <strain evidence="1 2">179-BFC-A-HS</strain>
    </source>
</reference>
<dbReference type="Proteomes" id="UP001228376">
    <property type="component" value="Unassembled WGS sequence"/>
</dbReference>